<evidence type="ECO:0008006" key="4">
    <source>
        <dbReference type="Google" id="ProtNLM"/>
    </source>
</evidence>
<organism evidence="2 3">
    <name type="scientific">Leptobacterium flavescens</name>
    <dbReference type="NCBI Taxonomy" id="472055"/>
    <lineage>
        <taxon>Bacteria</taxon>
        <taxon>Pseudomonadati</taxon>
        <taxon>Bacteroidota</taxon>
        <taxon>Flavobacteriia</taxon>
        <taxon>Flavobacteriales</taxon>
        <taxon>Flavobacteriaceae</taxon>
        <taxon>Leptobacterium</taxon>
    </lineage>
</organism>
<protein>
    <recommendedName>
        <fullName evidence="4">DUF4249 family protein</fullName>
    </recommendedName>
</protein>
<gene>
    <name evidence="2" type="ORF">GWK08_11285</name>
</gene>
<dbReference type="RefSeq" id="WP_163607292.1">
    <property type="nucleotide sequence ID" value="NZ_JAABOO010000002.1"/>
</dbReference>
<accession>A0A6P0UUC2</accession>
<dbReference type="EMBL" id="JAABOO010000002">
    <property type="protein sequence ID" value="NER14026.1"/>
    <property type="molecule type" value="Genomic_DNA"/>
</dbReference>
<feature type="signal peptide" evidence="1">
    <location>
        <begin position="1"/>
        <end position="23"/>
    </location>
</feature>
<name>A0A6P0UUC2_9FLAO</name>
<keyword evidence="3" id="KW-1185">Reference proteome</keyword>
<sequence>MRKKYIGSLFLLCAMLVFVSCNSEDNSSVFVDDGNLANLVANNQIEIDNVIACASGSDEDANQIIAYVYPREGVRDIRFYETENAEVDKDDYENYTQIDLPAEDFFNGYLKKFTRTTEEEKWIIISFFEGDVLQLSNPIRLKHKTIPTEFTDEVAIDSSVPSMPVFEWEDGAVEENAIYFQVVSTDEEDFLSGTYTFERNFQYYVLDNVVLNITTELPPALSAGVPYGFTLMGVSEDNWVNLFIQKSFIP</sequence>
<evidence type="ECO:0000256" key="1">
    <source>
        <dbReference type="SAM" id="SignalP"/>
    </source>
</evidence>
<evidence type="ECO:0000313" key="3">
    <source>
        <dbReference type="Proteomes" id="UP000468581"/>
    </source>
</evidence>
<dbReference type="AlphaFoldDB" id="A0A6P0UUC2"/>
<reference evidence="2 3" key="1">
    <citation type="submission" date="2020-01" db="EMBL/GenBank/DDBJ databases">
        <title>Leptobacterium flavescens.</title>
        <authorList>
            <person name="Wang G."/>
        </authorList>
    </citation>
    <scope>NUCLEOTIDE SEQUENCE [LARGE SCALE GENOMIC DNA]</scope>
    <source>
        <strain evidence="2 3">KCTC 22160</strain>
    </source>
</reference>
<dbReference type="Proteomes" id="UP000468581">
    <property type="component" value="Unassembled WGS sequence"/>
</dbReference>
<evidence type="ECO:0000313" key="2">
    <source>
        <dbReference type="EMBL" id="NER14026.1"/>
    </source>
</evidence>
<keyword evidence="1" id="KW-0732">Signal</keyword>
<proteinExistence type="predicted"/>
<comment type="caution">
    <text evidence="2">The sequence shown here is derived from an EMBL/GenBank/DDBJ whole genome shotgun (WGS) entry which is preliminary data.</text>
</comment>
<feature type="chain" id="PRO_5027046984" description="DUF4249 family protein" evidence="1">
    <location>
        <begin position="24"/>
        <end position="250"/>
    </location>
</feature>
<dbReference type="PROSITE" id="PS51257">
    <property type="entry name" value="PROKAR_LIPOPROTEIN"/>
    <property type="match status" value="1"/>
</dbReference>